<reference evidence="8 9" key="1">
    <citation type="submission" date="2020-11" db="EMBL/GenBank/DDBJ databases">
        <title>Draft Genome Sequence and Secondary Metabolite Biosynthetic Potential of the Lysobacter niastensis Type strain DSM 18481.</title>
        <authorList>
            <person name="Turrini P."/>
            <person name="Artuso I."/>
            <person name="Tescari M."/>
            <person name="Lugli G.A."/>
            <person name="Frangipani E."/>
            <person name="Ventura M."/>
            <person name="Visca P."/>
        </authorList>
    </citation>
    <scope>NUCLEOTIDE SEQUENCE [LARGE SCALE GENOMIC DNA]</scope>
    <source>
        <strain evidence="8 9">DSM 18481</strain>
    </source>
</reference>
<dbReference type="SUPFAM" id="SSF56801">
    <property type="entry name" value="Acetyl-CoA synthetase-like"/>
    <property type="match status" value="1"/>
</dbReference>
<name>A0ABS0BAG2_9GAMM</name>
<dbReference type="Gene3D" id="3.30.300.30">
    <property type="match status" value="1"/>
</dbReference>
<protein>
    <submittedName>
        <fullName evidence="8">AMP-binding protein</fullName>
    </submittedName>
</protein>
<evidence type="ECO:0000256" key="6">
    <source>
        <dbReference type="SAM" id="Phobius"/>
    </source>
</evidence>
<keyword evidence="6" id="KW-0472">Membrane</keyword>
<keyword evidence="4" id="KW-0436">Ligase</keyword>
<evidence type="ECO:0000256" key="1">
    <source>
        <dbReference type="ARBA" id="ARBA00006432"/>
    </source>
</evidence>
<keyword evidence="9" id="KW-1185">Reference proteome</keyword>
<sequence length="946" mass="102352">MPRLQAALSMSSLEPITDPGRSPSSKQVLLAEIALLLHELHPDDRYPPEPRLDSRLDRDLGLDSLTRLELMARLEQRFRIEIPESAGFAAATPSDLLKALHGARPRGTIGVSSVLELARREHLELPVAAVTMIEVLAWHAERHPERVHVHFSGGTADGIELTYRALQGAARRVAAGLQSHGIGPAEPVGVMLPTHPDFLCAFFGIVLAGGVPVPLYPPLRPNELTEYWHRQAGILRNCGARRLVVDDALYAHRRLIRSLTGGVEHLLTASGLSSGSAAYEPVAAQPDDLALLQYTSGSTADPKGVMVSHRNMLANLRVMGGFIGVDASDAFVSWLPLYHDMGLIGAWLGCLYYGAPLVLIPPQSFLLRPERWLWAIHQHRATLSAAPNFAYELCVHRIGDEALEGLDLSSLRLAFCGAEPVFAQTLERFATRFARHGFRADALYPVYGLAENTLGLTFPPPGRGAHVLHVERDRFLSSGHVRLSEAPMTLPFVSCGTVLPGHELRIADPDEHELPDDRQGRVQFRGPSACAGYYRNPDATRAFKRGAWLDTGDLGFLHEGELYLTGRVKDLIIRAGRHLHPQGIEQAVGDLPGVRRGRVAAFGAAVPSAGTERLIVVAETRLHDESERQALRLRIQESVAGLAGEPADEIVLATPGTVLKTSSGKLRRAACRAAYERGRLGSHTFWPMLAVLGRGALVAGSVRAGRLGALAFSGFAWLALGLLTLPALFAVALLPTVAARWRVVRGLLAAVQHATGIPLVLTATATLPPSPCIFVANHASYIDALVLVLALPRPVTFVAKEELARWPLARMLLLRFGAVPVARFDPARCTAVVEEASRSGRDFLFFPEGTFKRTPGLLRFHLGAFAAASKAGLPLVPIALRGTRSVLRAGDWLVHHAPLSVIFGAALLPNPDAEHWPETLRLAGVTREFLLAHCGEPDSGSPELGP</sequence>
<dbReference type="InterPro" id="IPR045851">
    <property type="entry name" value="AMP-bd_C_sf"/>
</dbReference>
<gene>
    <name evidence="8" type="ORF">IU514_12430</name>
</gene>
<evidence type="ECO:0000313" key="9">
    <source>
        <dbReference type="Proteomes" id="UP001429984"/>
    </source>
</evidence>
<dbReference type="SMART" id="SM00823">
    <property type="entry name" value="PKS_PP"/>
    <property type="match status" value="1"/>
</dbReference>
<evidence type="ECO:0000256" key="2">
    <source>
        <dbReference type="ARBA" id="ARBA00022450"/>
    </source>
</evidence>
<evidence type="ECO:0000256" key="5">
    <source>
        <dbReference type="SAM" id="MobiDB-lite"/>
    </source>
</evidence>
<dbReference type="Proteomes" id="UP001429984">
    <property type="component" value="Unassembled WGS sequence"/>
</dbReference>
<dbReference type="InterPro" id="IPR036736">
    <property type="entry name" value="ACP-like_sf"/>
</dbReference>
<evidence type="ECO:0000256" key="4">
    <source>
        <dbReference type="ARBA" id="ARBA00022598"/>
    </source>
</evidence>
<dbReference type="PANTHER" id="PTHR22754:SF32">
    <property type="entry name" value="DISCO-INTERACTING PROTEIN 2"/>
    <property type="match status" value="1"/>
</dbReference>
<keyword evidence="6" id="KW-1133">Transmembrane helix</keyword>
<dbReference type="Pfam" id="PF00550">
    <property type="entry name" value="PP-binding"/>
    <property type="match status" value="1"/>
</dbReference>
<feature type="domain" description="Carrier" evidence="7">
    <location>
        <begin position="23"/>
        <end position="104"/>
    </location>
</feature>
<keyword evidence="3" id="KW-0597">Phosphoprotein</keyword>
<dbReference type="PANTHER" id="PTHR22754">
    <property type="entry name" value="DISCO-INTERACTING PROTEIN 2 DIP2 -RELATED"/>
    <property type="match status" value="1"/>
</dbReference>
<keyword evidence="6" id="KW-0812">Transmembrane</keyword>
<comment type="caution">
    <text evidence="8">The sequence shown here is derived from an EMBL/GenBank/DDBJ whole genome shotgun (WGS) entry which is preliminary data.</text>
</comment>
<feature type="transmembrane region" description="Helical" evidence="6">
    <location>
        <begin position="710"/>
        <end position="734"/>
    </location>
</feature>
<dbReference type="InterPro" id="IPR042099">
    <property type="entry name" value="ANL_N_sf"/>
</dbReference>
<proteinExistence type="inferred from homology"/>
<dbReference type="InterPro" id="IPR002123">
    <property type="entry name" value="Plipid/glycerol_acylTrfase"/>
</dbReference>
<organism evidence="8 9">
    <name type="scientific">Lysobacter niastensis</name>
    <dbReference type="NCBI Taxonomy" id="380629"/>
    <lineage>
        <taxon>Bacteria</taxon>
        <taxon>Pseudomonadati</taxon>
        <taxon>Pseudomonadota</taxon>
        <taxon>Gammaproteobacteria</taxon>
        <taxon>Lysobacterales</taxon>
        <taxon>Lysobacteraceae</taxon>
        <taxon>Lysobacter</taxon>
    </lineage>
</organism>
<dbReference type="CDD" id="cd07989">
    <property type="entry name" value="LPLAT_AGPAT-like"/>
    <property type="match status" value="1"/>
</dbReference>
<dbReference type="Gene3D" id="1.10.1200.10">
    <property type="entry name" value="ACP-like"/>
    <property type="match status" value="1"/>
</dbReference>
<dbReference type="PROSITE" id="PS50075">
    <property type="entry name" value="CARRIER"/>
    <property type="match status" value="1"/>
</dbReference>
<dbReference type="SUPFAM" id="SSF47336">
    <property type="entry name" value="ACP-like"/>
    <property type="match status" value="1"/>
</dbReference>
<dbReference type="Gene3D" id="3.40.50.12780">
    <property type="entry name" value="N-terminal domain of ligase-like"/>
    <property type="match status" value="1"/>
</dbReference>
<dbReference type="RefSeq" id="WP_194931418.1">
    <property type="nucleotide sequence ID" value="NZ_JADLZT010000006.1"/>
</dbReference>
<dbReference type="InterPro" id="IPR009081">
    <property type="entry name" value="PP-bd_ACP"/>
</dbReference>
<dbReference type="EMBL" id="JADLZT010000006">
    <property type="protein sequence ID" value="MBF6024832.1"/>
    <property type="molecule type" value="Genomic_DNA"/>
</dbReference>
<keyword evidence="2" id="KW-0596">Phosphopantetheine</keyword>
<dbReference type="Pfam" id="PF01553">
    <property type="entry name" value="Acyltransferase"/>
    <property type="match status" value="1"/>
</dbReference>
<accession>A0ABS0BAG2</accession>
<dbReference type="InterPro" id="IPR000873">
    <property type="entry name" value="AMP-dep_synth/lig_dom"/>
</dbReference>
<evidence type="ECO:0000256" key="3">
    <source>
        <dbReference type="ARBA" id="ARBA00022553"/>
    </source>
</evidence>
<comment type="similarity">
    <text evidence="1">Belongs to the ATP-dependent AMP-binding enzyme family.</text>
</comment>
<dbReference type="SUPFAM" id="SSF69593">
    <property type="entry name" value="Glycerol-3-phosphate (1)-acyltransferase"/>
    <property type="match status" value="1"/>
</dbReference>
<feature type="transmembrane region" description="Helical" evidence="6">
    <location>
        <begin position="746"/>
        <end position="767"/>
    </location>
</feature>
<dbReference type="SMART" id="SM00563">
    <property type="entry name" value="PlsC"/>
    <property type="match status" value="1"/>
</dbReference>
<dbReference type="CDD" id="cd05931">
    <property type="entry name" value="FAAL"/>
    <property type="match status" value="1"/>
</dbReference>
<evidence type="ECO:0000313" key="8">
    <source>
        <dbReference type="EMBL" id="MBF6024832.1"/>
    </source>
</evidence>
<dbReference type="Pfam" id="PF00501">
    <property type="entry name" value="AMP-binding"/>
    <property type="match status" value="1"/>
</dbReference>
<feature type="region of interest" description="Disordered" evidence="5">
    <location>
        <begin position="1"/>
        <end position="24"/>
    </location>
</feature>
<dbReference type="InterPro" id="IPR020806">
    <property type="entry name" value="PKS_PP-bd"/>
</dbReference>
<evidence type="ECO:0000259" key="7">
    <source>
        <dbReference type="PROSITE" id="PS50075"/>
    </source>
</evidence>
<dbReference type="InterPro" id="IPR040097">
    <property type="entry name" value="FAAL/FAAC"/>
</dbReference>